<evidence type="ECO:0000313" key="1">
    <source>
        <dbReference type="EMBL" id="MEA5392537.1"/>
    </source>
</evidence>
<protein>
    <submittedName>
        <fullName evidence="1">DUF3136 domain-containing protein</fullName>
    </submittedName>
</protein>
<organism evidence="1 2">
    <name type="scientific">Cyanobium gracile UHCC 0139</name>
    <dbReference type="NCBI Taxonomy" id="3110308"/>
    <lineage>
        <taxon>Bacteria</taxon>
        <taxon>Bacillati</taxon>
        <taxon>Cyanobacteriota</taxon>
        <taxon>Cyanophyceae</taxon>
        <taxon>Synechococcales</taxon>
        <taxon>Prochlorococcaceae</taxon>
        <taxon>Cyanobium</taxon>
    </lineage>
</organism>
<dbReference type="Proteomes" id="UP001304461">
    <property type="component" value="Unassembled WGS sequence"/>
</dbReference>
<sequence>MRPPSDPLPTADGSPELRDLEDRYGSYCRAMRMLVREGKSLKTVQRTVCWQQLARLHDSRPARYQEPDALYLKLCREGGSGGAATARR</sequence>
<accession>A0ABU5RXQ0</accession>
<comment type="caution">
    <text evidence="1">The sequence shown here is derived from an EMBL/GenBank/DDBJ whole genome shotgun (WGS) entry which is preliminary data.</text>
</comment>
<evidence type="ECO:0000313" key="2">
    <source>
        <dbReference type="Proteomes" id="UP001304461"/>
    </source>
</evidence>
<dbReference type="EMBL" id="JAYGHX010000012">
    <property type="protein sequence ID" value="MEA5392537.1"/>
    <property type="molecule type" value="Genomic_DNA"/>
</dbReference>
<gene>
    <name evidence="1" type="ORF">VB738_14835</name>
</gene>
<name>A0ABU5RXQ0_9CYAN</name>
<proteinExistence type="predicted"/>
<dbReference type="RefSeq" id="WP_323306482.1">
    <property type="nucleotide sequence ID" value="NZ_JAYGHX010000012.1"/>
</dbReference>
<dbReference type="InterPro" id="IPR021483">
    <property type="entry name" value="DUF3136"/>
</dbReference>
<dbReference type="Pfam" id="PF11334">
    <property type="entry name" value="DUF3136"/>
    <property type="match status" value="1"/>
</dbReference>
<keyword evidence="2" id="KW-1185">Reference proteome</keyword>
<reference evidence="1 2" key="1">
    <citation type="submission" date="2023-12" db="EMBL/GenBank/DDBJ databases">
        <title>Baltic Sea Cyanobacteria.</title>
        <authorList>
            <person name="Delbaje E."/>
            <person name="Fewer D.P."/>
            <person name="Shishido T.K."/>
        </authorList>
    </citation>
    <scope>NUCLEOTIDE SEQUENCE [LARGE SCALE GENOMIC DNA]</scope>
    <source>
        <strain evidence="1 2">UHCC 0139</strain>
    </source>
</reference>